<dbReference type="EMBL" id="VINQ01000104">
    <property type="protein sequence ID" value="KAA0909331.1"/>
    <property type="molecule type" value="Genomic_DNA"/>
</dbReference>
<evidence type="ECO:0000256" key="4">
    <source>
        <dbReference type="ARBA" id="ARBA00022989"/>
    </source>
</evidence>
<keyword evidence="2" id="KW-1003">Cell membrane</keyword>
<keyword evidence="5 6" id="KW-0472">Membrane</keyword>
<evidence type="ECO:0000256" key="2">
    <source>
        <dbReference type="ARBA" id="ARBA00022475"/>
    </source>
</evidence>
<keyword evidence="9" id="KW-1185">Reference proteome</keyword>
<evidence type="ECO:0000313" key="9">
    <source>
        <dbReference type="Proteomes" id="UP000325291"/>
    </source>
</evidence>
<dbReference type="PANTHER" id="PTHR43124">
    <property type="entry name" value="PURINE EFFLUX PUMP PBUE"/>
    <property type="match status" value="1"/>
</dbReference>
<dbReference type="SUPFAM" id="SSF103473">
    <property type="entry name" value="MFS general substrate transporter"/>
    <property type="match status" value="1"/>
</dbReference>
<evidence type="ECO:0000259" key="7">
    <source>
        <dbReference type="PROSITE" id="PS50850"/>
    </source>
</evidence>
<dbReference type="AlphaFoldDB" id="A0A5A9YWQ7"/>
<evidence type="ECO:0000313" key="8">
    <source>
        <dbReference type="EMBL" id="KAA0909331.1"/>
    </source>
</evidence>
<evidence type="ECO:0000256" key="6">
    <source>
        <dbReference type="SAM" id="Phobius"/>
    </source>
</evidence>
<gene>
    <name evidence="8" type="ORF">FLO80_21955</name>
</gene>
<proteinExistence type="predicted"/>
<keyword evidence="4 6" id="KW-1133">Transmembrane helix</keyword>
<reference evidence="8 9" key="1">
    <citation type="submission" date="2019-07" db="EMBL/GenBank/DDBJ databases">
        <title>Aquicoccus porphyridii gen. nov., sp. nov., isolated from a small marine red alga, Porphyridium marinum.</title>
        <authorList>
            <person name="Liu L."/>
        </authorList>
    </citation>
    <scope>NUCLEOTIDE SEQUENCE [LARGE SCALE GENOMIC DNA]</scope>
    <source>
        <strain evidence="8 9">L1 8-17</strain>
    </source>
</reference>
<sequence>MNQKISPPSQKLDGLFLLALSMAVFFVGVTEFMLSSMLGPLAQAFHTTTSGAAWLISSYAFSYAIAAPLLGYFS</sequence>
<dbReference type="Proteomes" id="UP000325291">
    <property type="component" value="Unassembled WGS sequence"/>
</dbReference>
<comment type="subcellular location">
    <subcellularLocation>
        <location evidence="1">Cell membrane</location>
        <topology evidence="1">Multi-pass membrane protein</topology>
    </subcellularLocation>
</comment>
<dbReference type="GO" id="GO:0022857">
    <property type="term" value="F:transmembrane transporter activity"/>
    <property type="evidence" value="ECO:0007669"/>
    <property type="project" value="InterPro"/>
</dbReference>
<accession>A0A5A9YWQ7</accession>
<dbReference type="GO" id="GO:0005886">
    <property type="term" value="C:plasma membrane"/>
    <property type="evidence" value="ECO:0007669"/>
    <property type="project" value="UniProtKB-SubCell"/>
</dbReference>
<name>A0A5A9YWQ7_9RHOB</name>
<organism evidence="8 9">
    <name type="scientific">Aquicoccus porphyridii</name>
    <dbReference type="NCBI Taxonomy" id="1852029"/>
    <lineage>
        <taxon>Bacteria</taxon>
        <taxon>Pseudomonadati</taxon>
        <taxon>Pseudomonadota</taxon>
        <taxon>Alphaproteobacteria</taxon>
        <taxon>Rhodobacterales</taxon>
        <taxon>Paracoccaceae</taxon>
        <taxon>Aquicoccus</taxon>
    </lineage>
</organism>
<dbReference type="InterPro" id="IPR020846">
    <property type="entry name" value="MFS_dom"/>
</dbReference>
<dbReference type="InterPro" id="IPR050189">
    <property type="entry name" value="MFS_Efflux_Transporters"/>
</dbReference>
<evidence type="ECO:0000256" key="3">
    <source>
        <dbReference type="ARBA" id="ARBA00022692"/>
    </source>
</evidence>
<comment type="caution">
    <text evidence="8">The sequence shown here is derived from an EMBL/GenBank/DDBJ whole genome shotgun (WGS) entry which is preliminary data.</text>
</comment>
<evidence type="ECO:0000256" key="5">
    <source>
        <dbReference type="ARBA" id="ARBA00023136"/>
    </source>
</evidence>
<keyword evidence="3 6" id="KW-0812">Transmembrane</keyword>
<dbReference type="PANTHER" id="PTHR43124:SF3">
    <property type="entry name" value="CHLORAMPHENICOL EFFLUX PUMP RV0191"/>
    <property type="match status" value="1"/>
</dbReference>
<protein>
    <submittedName>
        <fullName evidence="8">MFS transporter</fullName>
    </submittedName>
</protein>
<dbReference type="InterPro" id="IPR036259">
    <property type="entry name" value="MFS_trans_sf"/>
</dbReference>
<feature type="domain" description="Major facilitator superfamily (MFS) profile" evidence="7">
    <location>
        <begin position="16"/>
        <end position="74"/>
    </location>
</feature>
<dbReference type="PROSITE" id="PS50850">
    <property type="entry name" value="MFS"/>
    <property type="match status" value="1"/>
</dbReference>
<evidence type="ECO:0000256" key="1">
    <source>
        <dbReference type="ARBA" id="ARBA00004651"/>
    </source>
</evidence>
<feature type="non-terminal residue" evidence="8">
    <location>
        <position position="74"/>
    </location>
</feature>
<feature type="transmembrane region" description="Helical" evidence="6">
    <location>
        <begin position="54"/>
        <end position="73"/>
    </location>
</feature>